<dbReference type="Gene3D" id="2.60.40.10">
    <property type="entry name" value="Immunoglobulins"/>
    <property type="match status" value="2"/>
</dbReference>
<proteinExistence type="predicted"/>
<evidence type="ECO:0000256" key="1">
    <source>
        <dbReference type="SAM" id="SignalP"/>
    </source>
</evidence>
<feature type="domain" description="Ig-like" evidence="2">
    <location>
        <begin position="108"/>
        <end position="205"/>
    </location>
</feature>
<dbReference type="InterPro" id="IPR037448">
    <property type="entry name" value="Zig-8"/>
</dbReference>
<dbReference type="EMBL" id="OC914875">
    <property type="protein sequence ID" value="CAD7637119.1"/>
    <property type="molecule type" value="Genomic_DNA"/>
</dbReference>
<evidence type="ECO:0000313" key="3">
    <source>
        <dbReference type="EMBL" id="CAD7637119.1"/>
    </source>
</evidence>
<feature type="signal peptide" evidence="1">
    <location>
        <begin position="1"/>
        <end position="17"/>
    </location>
</feature>
<dbReference type="OrthoDB" id="190835at2759"/>
<dbReference type="InterPro" id="IPR007110">
    <property type="entry name" value="Ig-like_dom"/>
</dbReference>
<dbReference type="SUPFAM" id="SSF48726">
    <property type="entry name" value="Immunoglobulin"/>
    <property type="match status" value="2"/>
</dbReference>
<dbReference type="InterPro" id="IPR013783">
    <property type="entry name" value="Ig-like_fold"/>
</dbReference>
<dbReference type="InterPro" id="IPR003598">
    <property type="entry name" value="Ig_sub2"/>
</dbReference>
<dbReference type="GO" id="GO:0032589">
    <property type="term" value="C:neuron projection membrane"/>
    <property type="evidence" value="ECO:0007669"/>
    <property type="project" value="TreeGrafter"/>
</dbReference>
<dbReference type="CDD" id="cd00096">
    <property type="entry name" value="Ig"/>
    <property type="match status" value="1"/>
</dbReference>
<feature type="chain" id="PRO_5035592074" description="Ig-like domain-containing protein" evidence="1">
    <location>
        <begin position="18"/>
        <end position="269"/>
    </location>
</feature>
<dbReference type="PANTHER" id="PTHR23279">
    <property type="entry name" value="DEFECTIVE PROBOSCIS EXTENSION RESPONSE DPR -RELATED"/>
    <property type="match status" value="1"/>
</dbReference>
<dbReference type="FunFam" id="2.60.40.10:FF:000533">
    <property type="entry name" value="Uncharacterized protein, isoform A"/>
    <property type="match status" value="1"/>
</dbReference>
<dbReference type="InterPro" id="IPR036179">
    <property type="entry name" value="Ig-like_dom_sf"/>
</dbReference>
<accession>A0A7R9LAN7</accession>
<dbReference type="SMART" id="SM00409">
    <property type="entry name" value="IG"/>
    <property type="match status" value="2"/>
</dbReference>
<dbReference type="Pfam" id="PF13927">
    <property type="entry name" value="Ig_3"/>
    <property type="match status" value="1"/>
</dbReference>
<gene>
    <name evidence="3" type="ORF">ONB1V03_LOCUS625</name>
</gene>
<name>A0A7R9LAN7_9ACAR</name>
<dbReference type="SMART" id="SM00408">
    <property type="entry name" value="IGc2"/>
    <property type="match status" value="1"/>
</dbReference>
<dbReference type="GO" id="GO:0050808">
    <property type="term" value="P:synapse organization"/>
    <property type="evidence" value="ECO:0007669"/>
    <property type="project" value="TreeGrafter"/>
</dbReference>
<dbReference type="EMBL" id="CAJPVJ010000050">
    <property type="protein sequence ID" value="CAG2159667.1"/>
    <property type="molecule type" value="Genomic_DNA"/>
</dbReference>
<reference evidence="3" key="1">
    <citation type="submission" date="2020-11" db="EMBL/GenBank/DDBJ databases">
        <authorList>
            <person name="Tran Van P."/>
        </authorList>
    </citation>
    <scope>NUCLEOTIDE SEQUENCE</scope>
</reference>
<dbReference type="InterPro" id="IPR003599">
    <property type="entry name" value="Ig_sub"/>
</dbReference>
<evidence type="ECO:0000313" key="4">
    <source>
        <dbReference type="Proteomes" id="UP000728032"/>
    </source>
</evidence>
<dbReference type="PANTHER" id="PTHR23279:SF46">
    <property type="entry name" value="DEFECTIVE PROBOSCIS EXTENSION RESPONSE 10, ISOFORM A-RELATED"/>
    <property type="match status" value="1"/>
</dbReference>
<keyword evidence="1" id="KW-0732">Signal</keyword>
<dbReference type="AlphaFoldDB" id="A0A7R9LAN7"/>
<protein>
    <recommendedName>
        <fullName evidence="2">Ig-like domain-containing protein</fullName>
    </recommendedName>
</protein>
<sequence length="269" mass="30710">MYGWITVWMAVWRDVWLDVLLNQLRMIEEKAVPKNVTAQIGHPVYLHCIVEPIGDKMVSWIRLRDFHLLTVGLLTYISDDRFVIRHGTLQSNDWALQIKHVVPDDEVPVAEMVGQPDMFVRAGAVINLTCVISRSPESPAFVFWYHNHRMINYDYNSIGRGEISVQKDSSKSDAVISRLVIRSAKLHDSGNYTCAASNAQPTSLYVHVLQGEKRLSSRIQNDQPFNELNASDTNDTTSLCSTYRSTNIVFIFIMIALRLQFSDHLPLFT</sequence>
<evidence type="ECO:0000259" key="2">
    <source>
        <dbReference type="PROSITE" id="PS50835"/>
    </source>
</evidence>
<keyword evidence="4" id="KW-1185">Reference proteome</keyword>
<dbReference type="PROSITE" id="PS50835">
    <property type="entry name" value="IG_LIKE"/>
    <property type="match status" value="1"/>
</dbReference>
<organism evidence="3">
    <name type="scientific">Oppiella nova</name>
    <dbReference type="NCBI Taxonomy" id="334625"/>
    <lineage>
        <taxon>Eukaryota</taxon>
        <taxon>Metazoa</taxon>
        <taxon>Ecdysozoa</taxon>
        <taxon>Arthropoda</taxon>
        <taxon>Chelicerata</taxon>
        <taxon>Arachnida</taxon>
        <taxon>Acari</taxon>
        <taxon>Acariformes</taxon>
        <taxon>Sarcoptiformes</taxon>
        <taxon>Oribatida</taxon>
        <taxon>Brachypylina</taxon>
        <taxon>Oppioidea</taxon>
        <taxon>Oppiidae</taxon>
        <taxon>Oppiella</taxon>
    </lineage>
</organism>
<dbReference type="Proteomes" id="UP000728032">
    <property type="component" value="Unassembled WGS sequence"/>
</dbReference>